<dbReference type="EMBL" id="FNUV01000002">
    <property type="protein sequence ID" value="SEF54713.1"/>
    <property type="molecule type" value="Genomic_DNA"/>
</dbReference>
<evidence type="ECO:0000313" key="2">
    <source>
        <dbReference type="Proteomes" id="UP000236735"/>
    </source>
</evidence>
<reference evidence="1 2" key="1">
    <citation type="submission" date="2016-10" db="EMBL/GenBank/DDBJ databases">
        <authorList>
            <person name="de Groot N.N."/>
        </authorList>
    </citation>
    <scope>NUCLEOTIDE SEQUENCE [LARGE SCALE GENOMIC DNA]</scope>
    <source>
        <strain evidence="1 2">AR32</strain>
    </source>
</reference>
<name>A0A1H5SVU5_XYLRU</name>
<protein>
    <recommendedName>
        <fullName evidence="3">Lipoprotein</fullName>
    </recommendedName>
</protein>
<evidence type="ECO:0008006" key="3">
    <source>
        <dbReference type="Google" id="ProtNLM"/>
    </source>
</evidence>
<dbReference type="Proteomes" id="UP000236735">
    <property type="component" value="Unassembled WGS sequence"/>
</dbReference>
<dbReference type="RefSeq" id="WP_143058309.1">
    <property type="nucleotide sequence ID" value="NZ_FNUV01000002.1"/>
</dbReference>
<gene>
    <name evidence="1" type="ORF">SAMN05216354_0728</name>
</gene>
<dbReference type="AlphaFoldDB" id="A0A1H5SVU5"/>
<evidence type="ECO:0000313" key="1">
    <source>
        <dbReference type="EMBL" id="SEF54713.1"/>
    </source>
</evidence>
<organism evidence="1 2">
    <name type="scientific">Xylanibacter ruminicola</name>
    <name type="common">Prevotella ruminicola</name>
    <dbReference type="NCBI Taxonomy" id="839"/>
    <lineage>
        <taxon>Bacteria</taxon>
        <taxon>Pseudomonadati</taxon>
        <taxon>Bacteroidota</taxon>
        <taxon>Bacteroidia</taxon>
        <taxon>Bacteroidales</taxon>
        <taxon>Prevotellaceae</taxon>
        <taxon>Xylanibacter</taxon>
    </lineage>
</organism>
<proteinExistence type="predicted"/>
<accession>A0A1H5SVU5</accession>
<dbReference type="PROSITE" id="PS51257">
    <property type="entry name" value="PROKAR_LIPOPROTEIN"/>
    <property type="match status" value="1"/>
</dbReference>
<sequence>MEKRILLWMVAILTLCSCSTSDNIYDPISLSKVSHSDCGNHIRTRGEYAPKLKLTYNKDSKTITGEYINYTLNCDYTNAGINIDHDVDGALVLNPWNDGEGKANCICHINIYFTIHNATMPRYHLILNRQKVIIHEGDGSIREEIWTDYDGVISFSTQNTITINL</sequence>